<dbReference type="Proteomes" id="UP000005707">
    <property type="component" value="Unassembled WGS sequence"/>
</dbReference>
<feature type="domain" description="Mur ligase central" evidence="5">
    <location>
        <begin position="107"/>
        <end position="293"/>
    </location>
</feature>
<accession>U2E7E3</accession>
<evidence type="ECO:0000259" key="5">
    <source>
        <dbReference type="Pfam" id="PF08245"/>
    </source>
</evidence>
<dbReference type="GO" id="GO:0047480">
    <property type="term" value="F:UDP-N-acetylmuramoyl-tripeptide-D-alanyl-D-alanine ligase activity"/>
    <property type="evidence" value="ECO:0007669"/>
    <property type="project" value="UniProtKB-EC"/>
</dbReference>
<dbReference type="PANTHER" id="PTHR43024">
    <property type="entry name" value="UDP-N-ACETYLMURAMOYL-TRIPEPTIDE--D-ALANYL-D-ALANINE LIGASE"/>
    <property type="match status" value="1"/>
</dbReference>
<keyword evidence="1 6" id="KW-0436">Ligase</keyword>
<dbReference type="InterPro" id="IPR004101">
    <property type="entry name" value="Mur_ligase_C"/>
</dbReference>
<evidence type="ECO:0000313" key="7">
    <source>
        <dbReference type="Proteomes" id="UP000005707"/>
    </source>
</evidence>
<dbReference type="Pfam" id="PF02875">
    <property type="entry name" value="Mur_ligase_C"/>
    <property type="match status" value="1"/>
</dbReference>
<dbReference type="InterPro" id="IPR013221">
    <property type="entry name" value="Mur_ligase_cen"/>
</dbReference>
<dbReference type="GO" id="GO:0005524">
    <property type="term" value="F:ATP binding"/>
    <property type="evidence" value="ECO:0007669"/>
    <property type="project" value="UniProtKB-KW"/>
</dbReference>
<evidence type="ECO:0000256" key="2">
    <source>
        <dbReference type="ARBA" id="ARBA00022741"/>
    </source>
</evidence>
<dbReference type="Gene3D" id="3.40.1190.10">
    <property type="entry name" value="Mur-like, catalytic domain"/>
    <property type="match status" value="1"/>
</dbReference>
<dbReference type="InterPro" id="IPR036615">
    <property type="entry name" value="Mur_ligase_C_dom_sf"/>
</dbReference>
<dbReference type="InterPro" id="IPR036565">
    <property type="entry name" value="Mur-like_cat_sf"/>
</dbReference>
<name>U2E7E3_9MOLU</name>
<dbReference type="SUPFAM" id="SSF53244">
    <property type="entry name" value="MurD-like peptide ligases, peptide-binding domain"/>
    <property type="match status" value="1"/>
</dbReference>
<dbReference type="STRING" id="1033810.HLPCO_002862"/>
<sequence length="456" mass="52102">MNALDLKDICLQLDIEAPMKSVNIKHVGTSIREINDYTLIFHLNRKQELNTDKFNHLRGCYIITDQPILKEMNDVDDYFIYVVDVEAAYKRFVDYYRNSLDIKTVAVTGTCGKTTTKEMIKQCLNERYNVKGTIRSKNALRFNHDYLMELDETTDYAVFETAITEPGHIVYSCNFFKPNIGVITNIGIDHLNGCKTLENYIQTKGEMLAGLEYKGILIINGDDENINQLNLNAFKGSIIRFGIIENADFYASEIVYLKDGMNFTLIHNEKEYRAYVPGIGEHNVYNALATLAVLYSLGIDLTEAITMLRSFKPVSSHLEFHEGLNDSTIIDDTWSSNPTSVKAAFEAFKTHTKKKVAVLGNIAYLGEHAKEQCKKIGKMLIDYNIDYLITKDAFSREIGKQARVNGMDPKHIFNTYNEDEMVKTLESLLDSDTMVLFKVSMFDKSMIKIMNHFIKK</sequence>
<dbReference type="EMBL" id="AFNU02000016">
    <property type="protein sequence ID" value="ERJ11123.1"/>
    <property type="molecule type" value="Genomic_DNA"/>
</dbReference>
<proteinExistence type="predicted"/>
<dbReference type="OrthoDB" id="9801978at2"/>
<dbReference type="Pfam" id="PF08245">
    <property type="entry name" value="Mur_ligase_M"/>
    <property type="match status" value="1"/>
</dbReference>
<keyword evidence="2" id="KW-0547">Nucleotide-binding</keyword>
<dbReference type="EC" id="6.3.2.10" evidence="6"/>
<dbReference type="AlphaFoldDB" id="U2E7E3"/>
<evidence type="ECO:0000313" key="6">
    <source>
        <dbReference type="EMBL" id="ERJ11123.1"/>
    </source>
</evidence>
<dbReference type="PANTHER" id="PTHR43024:SF1">
    <property type="entry name" value="UDP-N-ACETYLMURAMOYL-TRIPEPTIDE--D-ALANYL-D-ALANINE LIGASE"/>
    <property type="match status" value="1"/>
</dbReference>
<keyword evidence="7" id="KW-1185">Reference proteome</keyword>
<reference evidence="6 7" key="1">
    <citation type="journal article" date="2011" name="J. Bacteriol.">
        <title>Genome sequence of Haloplasma contractile, an unusual contractile bacterium from a deep-sea anoxic brine lake.</title>
        <authorList>
            <person name="Antunes A."/>
            <person name="Alam I."/>
            <person name="El Dorry H."/>
            <person name="Siam R."/>
            <person name="Robertson A."/>
            <person name="Bajic V.B."/>
            <person name="Stingl U."/>
        </authorList>
    </citation>
    <scope>NUCLEOTIDE SEQUENCE [LARGE SCALE GENOMIC DNA]</scope>
    <source>
        <strain evidence="6 7">SSD-17B</strain>
    </source>
</reference>
<gene>
    <name evidence="6" type="primary">murF</name>
    <name evidence="6" type="ORF">HLPCO_002862</name>
</gene>
<evidence type="ECO:0000256" key="3">
    <source>
        <dbReference type="ARBA" id="ARBA00022840"/>
    </source>
</evidence>
<evidence type="ECO:0000259" key="4">
    <source>
        <dbReference type="Pfam" id="PF02875"/>
    </source>
</evidence>
<dbReference type="RefSeq" id="WP_008824658.1">
    <property type="nucleotide sequence ID" value="NZ_AFNU02000016.1"/>
</dbReference>
<dbReference type="InterPro" id="IPR051046">
    <property type="entry name" value="MurCDEF_CellWall_CoF430Synth"/>
</dbReference>
<comment type="caution">
    <text evidence="6">The sequence shown here is derived from an EMBL/GenBank/DDBJ whole genome shotgun (WGS) entry which is preliminary data.</text>
</comment>
<feature type="domain" description="Mur ligase C-terminal" evidence="4">
    <location>
        <begin position="319"/>
        <end position="438"/>
    </location>
</feature>
<dbReference type="InParanoid" id="U2E7E3"/>
<dbReference type="eggNOG" id="COG0770">
    <property type="taxonomic scope" value="Bacteria"/>
</dbReference>
<dbReference type="SUPFAM" id="SSF53623">
    <property type="entry name" value="MurD-like peptide ligases, catalytic domain"/>
    <property type="match status" value="1"/>
</dbReference>
<keyword evidence="3" id="KW-0067">ATP-binding</keyword>
<organism evidence="6 7">
    <name type="scientific">Haloplasma contractile SSD-17B</name>
    <dbReference type="NCBI Taxonomy" id="1033810"/>
    <lineage>
        <taxon>Bacteria</taxon>
        <taxon>Bacillati</taxon>
        <taxon>Mycoplasmatota</taxon>
        <taxon>Mollicutes</taxon>
        <taxon>Haloplasmatales</taxon>
        <taxon>Haloplasmataceae</taxon>
        <taxon>Haloplasma</taxon>
    </lineage>
</organism>
<dbReference type="Gene3D" id="3.90.190.20">
    <property type="entry name" value="Mur ligase, C-terminal domain"/>
    <property type="match status" value="1"/>
</dbReference>
<protein>
    <submittedName>
        <fullName evidence="6">UDP-N-acetylmuramoyl-tripeptide--D-alanyl-D-alanine ligase protein</fullName>
        <ecNumber evidence="6">6.3.2.10</ecNumber>
    </submittedName>
</protein>
<evidence type="ECO:0000256" key="1">
    <source>
        <dbReference type="ARBA" id="ARBA00022598"/>
    </source>
</evidence>
<reference evidence="6 7" key="2">
    <citation type="journal article" date="2013" name="PLoS ONE">
        <title>INDIGO - INtegrated Data Warehouse of MIcrobial GenOmes with Examples from the Red Sea Extremophiles.</title>
        <authorList>
            <person name="Alam I."/>
            <person name="Antunes A."/>
            <person name="Kamau A.A."/>
            <person name="Ba Alawi W."/>
            <person name="Kalkatawi M."/>
            <person name="Stingl U."/>
            <person name="Bajic V.B."/>
        </authorList>
    </citation>
    <scope>NUCLEOTIDE SEQUENCE [LARGE SCALE GENOMIC DNA]</scope>
    <source>
        <strain evidence="6 7">SSD-17B</strain>
    </source>
</reference>